<keyword evidence="2" id="KW-0238">DNA-binding</keyword>
<evidence type="ECO:0000313" key="5">
    <source>
        <dbReference type="EMBL" id="MBC6469057.1"/>
    </source>
</evidence>
<dbReference type="PANTHER" id="PTHR46797:SF23">
    <property type="entry name" value="HTH-TYPE TRANSCRIPTIONAL REGULATOR SUTR"/>
    <property type="match status" value="1"/>
</dbReference>
<protein>
    <submittedName>
        <fullName evidence="5">Helix-turn-helix domain-containing protein</fullName>
    </submittedName>
</protein>
<dbReference type="PANTHER" id="PTHR46797">
    <property type="entry name" value="HTH-TYPE TRANSCRIPTIONAL REGULATOR"/>
    <property type="match status" value="1"/>
</dbReference>
<dbReference type="InterPro" id="IPR050807">
    <property type="entry name" value="TransReg_Diox_bact_type"/>
</dbReference>
<keyword evidence="3" id="KW-0804">Transcription</keyword>
<dbReference type="Gene3D" id="1.10.260.40">
    <property type="entry name" value="lambda repressor-like DNA-binding domains"/>
    <property type="match status" value="1"/>
</dbReference>
<dbReference type="SUPFAM" id="SSF47413">
    <property type="entry name" value="lambda repressor-like DNA-binding domains"/>
    <property type="match status" value="1"/>
</dbReference>
<reference evidence="5 6" key="1">
    <citation type="submission" date="2020-06" db="EMBL/GenBank/DDBJ databases">
        <title>Actinomadura xiongansis sp. nov., isolated from soil of Baiyangdian.</title>
        <authorList>
            <person name="Zhang X."/>
        </authorList>
    </citation>
    <scope>NUCLEOTIDE SEQUENCE [LARGE SCALE GENOMIC DNA]</scope>
    <source>
        <strain evidence="5 6">HBUM206468</strain>
    </source>
</reference>
<dbReference type="PROSITE" id="PS50943">
    <property type="entry name" value="HTH_CROC1"/>
    <property type="match status" value="1"/>
</dbReference>
<proteinExistence type="predicted"/>
<evidence type="ECO:0000256" key="2">
    <source>
        <dbReference type="ARBA" id="ARBA00023125"/>
    </source>
</evidence>
<name>A0ABR7LW42_9ACTN</name>
<dbReference type="Proteomes" id="UP000805614">
    <property type="component" value="Unassembled WGS sequence"/>
</dbReference>
<accession>A0ABR7LW42</accession>
<sequence length="101" mass="11021">MDARAEIGQRIARQRRRRGLSQVVVAGLVGRSESWLSQVERGRRSIDSHAVLLRLAEVLDVDISQLTSENTGVNMAKYQAATAIRDAIAVVALGLRPSQAL</sequence>
<dbReference type="SMART" id="SM00530">
    <property type="entry name" value="HTH_XRE"/>
    <property type="match status" value="1"/>
</dbReference>
<dbReference type="EMBL" id="JABVEC010000023">
    <property type="protein sequence ID" value="MBC6469057.1"/>
    <property type="molecule type" value="Genomic_DNA"/>
</dbReference>
<organism evidence="5 6">
    <name type="scientific">Actinomadura alba</name>
    <dbReference type="NCBI Taxonomy" id="406431"/>
    <lineage>
        <taxon>Bacteria</taxon>
        <taxon>Bacillati</taxon>
        <taxon>Actinomycetota</taxon>
        <taxon>Actinomycetes</taxon>
        <taxon>Streptosporangiales</taxon>
        <taxon>Thermomonosporaceae</taxon>
        <taxon>Actinomadura</taxon>
    </lineage>
</organism>
<dbReference type="RefSeq" id="WP_187246099.1">
    <property type="nucleotide sequence ID" value="NZ_BAAAOK010000037.1"/>
</dbReference>
<comment type="caution">
    <text evidence="5">The sequence shown here is derived from an EMBL/GenBank/DDBJ whole genome shotgun (WGS) entry which is preliminary data.</text>
</comment>
<evidence type="ECO:0000256" key="1">
    <source>
        <dbReference type="ARBA" id="ARBA00023015"/>
    </source>
</evidence>
<evidence type="ECO:0000259" key="4">
    <source>
        <dbReference type="PROSITE" id="PS50943"/>
    </source>
</evidence>
<evidence type="ECO:0000313" key="6">
    <source>
        <dbReference type="Proteomes" id="UP000805614"/>
    </source>
</evidence>
<dbReference type="CDD" id="cd00093">
    <property type="entry name" value="HTH_XRE"/>
    <property type="match status" value="1"/>
</dbReference>
<keyword evidence="6" id="KW-1185">Reference proteome</keyword>
<dbReference type="Pfam" id="PF13560">
    <property type="entry name" value="HTH_31"/>
    <property type="match status" value="1"/>
</dbReference>
<feature type="domain" description="HTH cro/C1-type" evidence="4">
    <location>
        <begin position="11"/>
        <end position="66"/>
    </location>
</feature>
<evidence type="ECO:0000256" key="3">
    <source>
        <dbReference type="ARBA" id="ARBA00023163"/>
    </source>
</evidence>
<dbReference type="InterPro" id="IPR001387">
    <property type="entry name" value="Cro/C1-type_HTH"/>
</dbReference>
<keyword evidence="1" id="KW-0805">Transcription regulation</keyword>
<gene>
    <name evidence="5" type="ORF">HKK74_26690</name>
</gene>
<dbReference type="InterPro" id="IPR010982">
    <property type="entry name" value="Lambda_DNA-bd_dom_sf"/>
</dbReference>